<proteinExistence type="predicted"/>
<evidence type="ECO:0000313" key="1">
    <source>
        <dbReference type="EMBL" id="JAH02651.1"/>
    </source>
</evidence>
<accession>A0A0E9PDC0</accession>
<reference evidence="1" key="1">
    <citation type="submission" date="2014-11" db="EMBL/GenBank/DDBJ databases">
        <authorList>
            <person name="Amaro Gonzalez C."/>
        </authorList>
    </citation>
    <scope>NUCLEOTIDE SEQUENCE</scope>
</reference>
<dbReference type="AlphaFoldDB" id="A0A0E9PDC0"/>
<name>A0A0E9PDC0_ANGAN</name>
<dbReference type="EMBL" id="GBXM01105926">
    <property type="protein sequence ID" value="JAH02651.1"/>
    <property type="molecule type" value="Transcribed_RNA"/>
</dbReference>
<protein>
    <submittedName>
        <fullName evidence="1">Uncharacterized protein</fullName>
    </submittedName>
</protein>
<sequence length="32" mass="3619">MRCNMCPKTIFLRFGRVVFRGGDRTCPLSVSA</sequence>
<reference evidence="1" key="2">
    <citation type="journal article" date="2015" name="Fish Shellfish Immunol.">
        <title>Early steps in the European eel (Anguilla anguilla)-Vibrio vulnificus interaction in the gills: Role of the RtxA13 toxin.</title>
        <authorList>
            <person name="Callol A."/>
            <person name="Pajuelo D."/>
            <person name="Ebbesson L."/>
            <person name="Teles M."/>
            <person name="MacKenzie S."/>
            <person name="Amaro C."/>
        </authorList>
    </citation>
    <scope>NUCLEOTIDE SEQUENCE</scope>
</reference>
<organism evidence="1">
    <name type="scientific">Anguilla anguilla</name>
    <name type="common">European freshwater eel</name>
    <name type="synonym">Muraena anguilla</name>
    <dbReference type="NCBI Taxonomy" id="7936"/>
    <lineage>
        <taxon>Eukaryota</taxon>
        <taxon>Metazoa</taxon>
        <taxon>Chordata</taxon>
        <taxon>Craniata</taxon>
        <taxon>Vertebrata</taxon>
        <taxon>Euteleostomi</taxon>
        <taxon>Actinopterygii</taxon>
        <taxon>Neopterygii</taxon>
        <taxon>Teleostei</taxon>
        <taxon>Anguilliformes</taxon>
        <taxon>Anguillidae</taxon>
        <taxon>Anguilla</taxon>
    </lineage>
</organism>